<evidence type="ECO:0000256" key="2">
    <source>
        <dbReference type="ARBA" id="ARBA00023172"/>
    </source>
</evidence>
<dbReference type="Gene3D" id="1.10.443.10">
    <property type="entry name" value="Intergrase catalytic core"/>
    <property type="match status" value="1"/>
</dbReference>
<dbReference type="Proteomes" id="UP000638648">
    <property type="component" value="Unassembled WGS sequence"/>
</dbReference>
<dbReference type="InterPro" id="IPR044068">
    <property type="entry name" value="CB"/>
</dbReference>
<dbReference type="GO" id="GO:0006310">
    <property type="term" value="P:DNA recombination"/>
    <property type="evidence" value="ECO:0007669"/>
    <property type="project" value="UniProtKB-KW"/>
</dbReference>
<keyword evidence="2" id="KW-0233">DNA recombination</keyword>
<reference evidence="5" key="1">
    <citation type="submission" date="2020-10" db="EMBL/GenBank/DDBJ databases">
        <title>Sequencing the genomes of 1000 actinobacteria strains.</title>
        <authorList>
            <person name="Klenk H.-P."/>
        </authorList>
    </citation>
    <scope>NUCLEOTIDE SEQUENCE</scope>
    <source>
        <strain evidence="5">DSM 45354</strain>
    </source>
</reference>
<evidence type="ECO:0000313" key="6">
    <source>
        <dbReference type="Proteomes" id="UP000638648"/>
    </source>
</evidence>
<name>A0A927NC29_9ACTN</name>
<feature type="domain" description="Core-binding (CB)" evidence="4">
    <location>
        <begin position="1"/>
        <end position="61"/>
    </location>
</feature>
<evidence type="ECO:0000313" key="5">
    <source>
        <dbReference type="EMBL" id="MBE1612070.1"/>
    </source>
</evidence>
<keyword evidence="1 3" id="KW-0238">DNA-binding</keyword>
<dbReference type="InterPro" id="IPR011010">
    <property type="entry name" value="DNA_brk_join_enz"/>
</dbReference>
<evidence type="ECO:0000256" key="3">
    <source>
        <dbReference type="PROSITE-ProRule" id="PRU01248"/>
    </source>
</evidence>
<evidence type="ECO:0000259" key="4">
    <source>
        <dbReference type="PROSITE" id="PS51900"/>
    </source>
</evidence>
<dbReference type="GO" id="GO:0003677">
    <property type="term" value="F:DNA binding"/>
    <property type="evidence" value="ECO:0007669"/>
    <property type="project" value="UniProtKB-UniRule"/>
</dbReference>
<comment type="caution">
    <text evidence="5">The sequence shown here is derived from an EMBL/GenBank/DDBJ whole genome shotgun (WGS) entry which is preliminary data.</text>
</comment>
<dbReference type="InterPro" id="IPR010998">
    <property type="entry name" value="Integrase_recombinase_N"/>
</dbReference>
<organism evidence="5 6">
    <name type="scientific">Actinopolymorpha pittospori</name>
    <dbReference type="NCBI Taxonomy" id="648752"/>
    <lineage>
        <taxon>Bacteria</taxon>
        <taxon>Bacillati</taxon>
        <taxon>Actinomycetota</taxon>
        <taxon>Actinomycetes</taxon>
        <taxon>Propionibacteriales</taxon>
        <taxon>Actinopolymorphaceae</taxon>
        <taxon>Actinopolymorpha</taxon>
    </lineage>
</organism>
<gene>
    <name evidence="5" type="ORF">HEB94_008918</name>
</gene>
<accession>A0A927NC29</accession>
<dbReference type="SUPFAM" id="SSF56349">
    <property type="entry name" value="DNA breaking-rejoining enzymes"/>
    <property type="match status" value="1"/>
</dbReference>
<dbReference type="InterPro" id="IPR013762">
    <property type="entry name" value="Integrase-like_cat_sf"/>
</dbReference>
<dbReference type="PROSITE" id="PS51900">
    <property type="entry name" value="CB"/>
    <property type="match status" value="1"/>
</dbReference>
<dbReference type="Gene3D" id="1.10.150.130">
    <property type="match status" value="1"/>
</dbReference>
<evidence type="ECO:0000256" key="1">
    <source>
        <dbReference type="ARBA" id="ARBA00023125"/>
    </source>
</evidence>
<dbReference type="EMBL" id="JADBEM010000001">
    <property type="protein sequence ID" value="MBE1612070.1"/>
    <property type="molecule type" value="Genomic_DNA"/>
</dbReference>
<dbReference type="AlphaFoldDB" id="A0A927NC29"/>
<keyword evidence="6" id="KW-1185">Reference proteome</keyword>
<sequence length="395" mass="43794">MNNYRYMIEVHILPTFGDRALASLSTEEIALWEMNLVASGLTRRTAHDARSTLTTVLADAIPRYIKVNPAARRRGKGRKGLRRIERIEKKRKVWATPLQALLIAERAATLSGTSTDFVLLVTVAYTGMRWSEAIGLPPDCIRSDALDIHWKLYELNGRFYRGRPKDGSMRTADLPPFLYELLTDHLSVAQGRSCTCRSQHGGGSDIEWCTGSEYVFLGPHGGHFRRSNYSERVMRPAADGWYPARKGGSPRPMAPVLVDVAGPWPGRPLPPWPSATPGVAAYVPPTGRGRPRLGEDTRPVSWLPLLHGLSPHGLRHGHQTWMDEVGTSYVLQSERMGHEVPGMRGVYSHVSKPMRAGLVTALQALWEESLDERALIAPRSAVGALDALLLARRGH</sequence>
<dbReference type="GO" id="GO:0015074">
    <property type="term" value="P:DNA integration"/>
    <property type="evidence" value="ECO:0007669"/>
    <property type="project" value="InterPro"/>
</dbReference>
<protein>
    <submittedName>
        <fullName evidence="5">Integrase</fullName>
    </submittedName>
</protein>
<proteinExistence type="predicted"/>